<comment type="caution">
    <text evidence="1">The sequence shown here is derived from an EMBL/GenBank/DDBJ whole genome shotgun (WGS) entry which is preliminary data.</text>
</comment>
<dbReference type="EMBL" id="MU393466">
    <property type="protein sequence ID" value="KAI4865864.1"/>
    <property type="molecule type" value="Genomic_DNA"/>
</dbReference>
<dbReference type="Proteomes" id="UP001497700">
    <property type="component" value="Unassembled WGS sequence"/>
</dbReference>
<organism evidence="1 2">
    <name type="scientific">Hypoxylon rubiginosum</name>
    <dbReference type="NCBI Taxonomy" id="110542"/>
    <lineage>
        <taxon>Eukaryota</taxon>
        <taxon>Fungi</taxon>
        <taxon>Dikarya</taxon>
        <taxon>Ascomycota</taxon>
        <taxon>Pezizomycotina</taxon>
        <taxon>Sordariomycetes</taxon>
        <taxon>Xylariomycetidae</taxon>
        <taxon>Xylariales</taxon>
        <taxon>Hypoxylaceae</taxon>
        <taxon>Hypoxylon</taxon>
    </lineage>
</organism>
<gene>
    <name evidence="1" type="ORF">F4820DRAFT_447637</name>
</gene>
<sequence length="461" mass="52477">MSSPIEEMGLPILCPKYQGSELIKQLVTTWPDDIVDTPASRLICFTAAIFRWMASILEEGSQAPKLGPSNALLAFSLAEFPVHTDQKTVEVFSNAILACSRLFHGVWPEDHRTNLFDMLENELIRKVFWSELYNLIYKIPVWADCHGTIDLLEWPVDKIAKAGLIYLDDPRELAASVQDKLGLFKHTEPDTYLFLSPTPPQFIRVHWDNKSDFSLPKGESAFKTLEAFELSAQTAHLEQGCLSFHTSTTGYRLICCVKIPRIGEEHYAPHFYACDGRYFIPPTREVQRDWSCNDPGSYYLIYHKSDTQRRVSLERAVPFPSIGEARRKDSLAVIAKPNPPSFIASPRTPFKFNRRATFNTPRTPQPRARASTPAGPSTDRVRSNTLPPRPSQVPTGPRQPHQKFDFSSVNAERPLHELVSAKRKGETVQIRQSKPSPPRKKRKSDHCPDASEKEPWKNWRK</sequence>
<evidence type="ECO:0000313" key="2">
    <source>
        <dbReference type="Proteomes" id="UP001497700"/>
    </source>
</evidence>
<protein>
    <submittedName>
        <fullName evidence="1">Uncharacterized protein</fullName>
    </submittedName>
</protein>
<proteinExistence type="predicted"/>
<name>A0ACB9Z352_9PEZI</name>
<reference evidence="1 2" key="1">
    <citation type="journal article" date="2022" name="New Phytol.">
        <title>Ecological generalism drives hyperdiversity of secondary metabolite gene clusters in xylarialean endophytes.</title>
        <authorList>
            <person name="Franco M.E.E."/>
            <person name="Wisecaver J.H."/>
            <person name="Arnold A.E."/>
            <person name="Ju Y.M."/>
            <person name="Slot J.C."/>
            <person name="Ahrendt S."/>
            <person name="Moore L.P."/>
            <person name="Eastman K.E."/>
            <person name="Scott K."/>
            <person name="Konkel Z."/>
            <person name="Mondo S.J."/>
            <person name="Kuo A."/>
            <person name="Hayes R.D."/>
            <person name="Haridas S."/>
            <person name="Andreopoulos B."/>
            <person name="Riley R."/>
            <person name="LaButti K."/>
            <person name="Pangilinan J."/>
            <person name="Lipzen A."/>
            <person name="Amirebrahimi M."/>
            <person name="Yan J."/>
            <person name="Adam C."/>
            <person name="Keymanesh K."/>
            <person name="Ng V."/>
            <person name="Louie K."/>
            <person name="Northen T."/>
            <person name="Drula E."/>
            <person name="Henrissat B."/>
            <person name="Hsieh H.M."/>
            <person name="Youens-Clark K."/>
            <person name="Lutzoni F."/>
            <person name="Miadlikowska J."/>
            <person name="Eastwood D.C."/>
            <person name="Hamelin R.C."/>
            <person name="Grigoriev I.V."/>
            <person name="U'Ren J.M."/>
        </authorList>
    </citation>
    <scope>NUCLEOTIDE SEQUENCE [LARGE SCALE GENOMIC DNA]</scope>
    <source>
        <strain evidence="1 2">CBS 119005</strain>
    </source>
</reference>
<keyword evidence="2" id="KW-1185">Reference proteome</keyword>
<evidence type="ECO:0000313" key="1">
    <source>
        <dbReference type="EMBL" id="KAI4865864.1"/>
    </source>
</evidence>
<accession>A0ACB9Z352</accession>